<evidence type="ECO:0000313" key="3">
    <source>
        <dbReference type="Proteomes" id="UP001153954"/>
    </source>
</evidence>
<keyword evidence="3" id="KW-1185">Reference proteome</keyword>
<dbReference type="GO" id="GO:0003676">
    <property type="term" value="F:nucleic acid binding"/>
    <property type="evidence" value="ECO:0007669"/>
    <property type="project" value="InterPro"/>
</dbReference>
<dbReference type="Proteomes" id="UP001153954">
    <property type="component" value="Unassembled WGS sequence"/>
</dbReference>
<dbReference type="EMBL" id="CAKOGL010000015">
    <property type="protein sequence ID" value="CAH2095685.1"/>
    <property type="molecule type" value="Genomic_DNA"/>
</dbReference>
<dbReference type="Gene3D" id="3.30.420.10">
    <property type="entry name" value="Ribonuclease H-like superfamily/Ribonuclease H"/>
    <property type="match status" value="2"/>
</dbReference>
<evidence type="ECO:0000313" key="2">
    <source>
        <dbReference type="EMBL" id="CAH2095685.1"/>
    </source>
</evidence>
<accession>A0AAU9UD52</accession>
<reference evidence="2" key="1">
    <citation type="submission" date="2022-03" db="EMBL/GenBank/DDBJ databases">
        <authorList>
            <person name="Tunstrom K."/>
        </authorList>
    </citation>
    <scope>NUCLEOTIDE SEQUENCE</scope>
</reference>
<sequence>MPRFVYTPAEYAEMHFIYGQCGGNASEAAELYRARFPNARHPDYRIFVRVHNAYKEGRIPGTGVGGTSGGRPRQHDDDIVLAEVEADPTTSVRKISSRIGISTRTVNRILKREKLHPFHYKRVQSLLPRDYPLRLAFCRRMLRKIRNEPNFFDKILWSDESSCKKDGYFNMHNLHSWQLTNPHLVREDRSQYQFKINLWSGILNGEVIGPFELPDTLTAERYLLFLQNDLPGLLEDVTLENRRDIWIGRLGHFLWPPRSPDLNPLDFFYWGCIKEKVYKKPVTSVEDLRERIFAAAREINEAGHAQRIKQSFIRRCRACIRARGGHFEHLL</sequence>
<gene>
    <name evidence="2" type="ORF">EEDITHA_LOCUS11109</name>
</gene>
<dbReference type="Pfam" id="PF16087">
    <property type="entry name" value="DUF4817"/>
    <property type="match status" value="1"/>
</dbReference>
<comment type="caution">
    <text evidence="2">The sequence shown here is derived from an EMBL/GenBank/DDBJ whole genome shotgun (WGS) entry which is preliminary data.</text>
</comment>
<name>A0AAU9UD52_EUPED</name>
<evidence type="ECO:0000259" key="1">
    <source>
        <dbReference type="Pfam" id="PF16087"/>
    </source>
</evidence>
<proteinExistence type="predicted"/>
<dbReference type="PANTHER" id="PTHR47326">
    <property type="entry name" value="TRANSPOSABLE ELEMENT TC3 TRANSPOSASE-LIKE PROTEIN"/>
    <property type="match status" value="1"/>
</dbReference>
<dbReference type="AlphaFoldDB" id="A0AAU9UD52"/>
<dbReference type="InterPro" id="IPR036397">
    <property type="entry name" value="RNaseH_sf"/>
</dbReference>
<dbReference type="PANTHER" id="PTHR47326:SF1">
    <property type="entry name" value="HTH PSQ-TYPE DOMAIN-CONTAINING PROTEIN"/>
    <property type="match status" value="1"/>
</dbReference>
<feature type="domain" description="DUF4817" evidence="1">
    <location>
        <begin position="9"/>
        <end position="49"/>
    </location>
</feature>
<organism evidence="2 3">
    <name type="scientific">Euphydryas editha</name>
    <name type="common">Edith's checkerspot</name>
    <dbReference type="NCBI Taxonomy" id="104508"/>
    <lineage>
        <taxon>Eukaryota</taxon>
        <taxon>Metazoa</taxon>
        <taxon>Ecdysozoa</taxon>
        <taxon>Arthropoda</taxon>
        <taxon>Hexapoda</taxon>
        <taxon>Insecta</taxon>
        <taxon>Pterygota</taxon>
        <taxon>Neoptera</taxon>
        <taxon>Endopterygota</taxon>
        <taxon>Lepidoptera</taxon>
        <taxon>Glossata</taxon>
        <taxon>Ditrysia</taxon>
        <taxon>Papilionoidea</taxon>
        <taxon>Nymphalidae</taxon>
        <taxon>Nymphalinae</taxon>
        <taxon>Euphydryas</taxon>
    </lineage>
</organism>
<dbReference type="Pfam" id="PF13412">
    <property type="entry name" value="HTH_24"/>
    <property type="match status" value="1"/>
</dbReference>
<dbReference type="InterPro" id="IPR032135">
    <property type="entry name" value="DUF4817"/>
</dbReference>
<protein>
    <recommendedName>
        <fullName evidence="1">DUF4817 domain-containing protein</fullName>
    </recommendedName>
</protein>